<reference evidence="12" key="1">
    <citation type="submission" date="2025-08" db="UniProtKB">
        <authorList>
            <consortium name="RefSeq"/>
        </authorList>
    </citation>
    <scope>IDENTIFICATION</scope>
    <source>
        <tissue evidence="12">Silk gland</tissue>
    </source>
</reference>
<keyword evidence="4 10" id="KW-0732">Signal</keyword>
<keyword evidence="3 9" id="KW-0812">Transmembrane</keyword>
<proteinExistence type="inferred from homology"/>
<name>A0A6J2KJ01_BOMMA</name>
<evidence type="ECO:0000313" key="11">
    <source>
        <dbReference type="Proteomes" id="UP000504629"/>
    </source>
</evidence>
<evidence type="ECO:0000256" key="3">
    <source>
        <dbReference type="ARBA" id="ARBA00022692"/>
    </source>
</evidence>
<evidence type="ECO:0000256" key="9">
    <source>
        <dbReference type="SAM" id="Phobius"/>
    </source>
</evidence>
<dbReference type="OrthoDB" id="6160056at2759"/>
<gene>
    <name evidence="12" type="primary">LOC114250990</name>
</gene>
<evidence type="ECO:0000256" key="10">
    <source>
        <dbReference type="SAM" id="SignalP"/>
    </source>
</evidence>
<keyword evidence="11" id="KW-1185">Reference proteome</keyword>
<evidence type="ECO:0000313" key="12">
    <source>
        <dbReference type="RefSeq" id="XP_028040927.1"/>
    </source>
</evidence>
<evidence type="ECO:0000256" key="2">
    <source>
        <dbReference type="ARBA" id="ARBA00005341"/>
    </source>
</evidence>
<feature type="compositionally biased region" description="Basic and acidic residues" evidence="8">
    <location>
        <begin position="130"/>
        <end position="163"/>
    </location>
</feature>
<dbReference type="PANTHER" id="PTHR11337">
    <property type="entry name" value="MUCIN/PORIMIN"/>
    <property type="match status" value="1"/>
</dbReference>
<evidence type="ECO:0000256" key="1">
    <source>
        <dbReference type="ARBA" id="ARBA00004479"/>
    </source>
</evidence>
<feature type="compositionally biased region" description="Low complexity" evidence="8">
    <location>
        <begin position="81"/>
        <end position="93"/>
    </location>
</feature>
<dbReference type="GO" id="GO:0031410">
    <property type="term" value="C:cytoplasmic vesicle"/>
    <property type="evidence" value="ECO:0007669"/>
    <property type="project" value="TreeGrafter"/>
</dbReference>
<feature type="compositionally biased region" description="Basic and acidic residues" evidence="8">
    <location>
        <begin position="64"/>
        <end position="79"/>
    </location>
</feature>
<dbReference type="Proteomes" id="UP000504629">
    <property type="component" value="Unplaced"/>
</dbReference>
<evidence type="ECO:0000256" key="6">
    <source>
        <dbReference type="ARBA" id="ARBA00023136"/>
    </source>
</evidence>
<sequence>MKILAFVCLLKLAMCIALPAEQSGTQLGTTVPVPHDIPQAPGKPEENATAVQPTKQNTTSAVDTKTDDKKVKPEAEKVTEATPVSASSVPASVKPDEHASTKDNKVVDKETKEKTDEEKKGPVSEPTKIVPEHQTEAAKKSETSSSTEAKKEDATTPKSELAKSTEAPTHIEPTVQARAFDGPSFVGGIILTLGLLAIGFMGFKYYKNHTERNYHTL</sequence>
<dbReference type="InterPro" id="IPR007947">
    <property type="entry name" value="CD164_MGC24"/>
</dbReference>
<feature type="transmembrane region" description="Helical" evidence="9">
    <location>
        <begin position="185"/>
        <end position="206"/>
    </location>
</feature>
<evidence type="ECO:0000256" key="4">
    <source>
        <dbReference type="ARBA" id="ARBA00022729"/>
    </source>
</evidence>
<feature type="compositionally biased region" description="Polar residues" evidence="8">
    <location>
        <begin position="49"/>
        <end position="61"/>
    </location>
</feature>
<keyword evidence="5 9" id="KW-1133">Transmembrane helix</keyword>
<dbReference type="KEGG" id="bman:114250990"/>
<feature type="chain" id="PRO_5027038924" evidence="10">
    <location>
        <begin position="18"/>
        <end position="217"/>
    </location>
</feature>
<dbReference type="AlphaFoldDB" id="A0A6J2KJ01"/>
<evidence type="ECO:0000256" key="5">
    <source>
        <dbReference type="ARBA" id="ARBA00022989"/>
    </source>
</evidence>
<dbReference type="GeneID" id="114250990"/>
<feature type="compositionally biased region" description="Basic and acidic residues" evidence="8">
    <location>
        <begin position="94"/>
        <end position="122"/>
    </location>
</feature>
<keyword evidence="6 9" id="KW-0472">Membrane</keyword>
<accession>A0A6J2KJ01</accession>
<comment type="similarity">
    <text evidence="2">Belongs to the CD164 family.</text>
</comment>
<feature type="signal peptide" evidence="10">
    <location>
        <begin position="1"/>
        <end position="17"/>
    </location>
</feature>
<dbReference type="RefSeq" id="XP_028040927.1">
    <property type="nucleotide sequence ID" value="XM_028185126.1"/>
</dbReference>
<comment type="subcellular location">
    <subcellularLocation>
        <location evidence="1">Membrane</location>
        <topology evidence="1">Single-pass type I membrane protein</topology>
    </subcellularLocation>
</comment>
<evidence type="ECO:0000256" key="7">
    <source>
        <dbReference type="ARBA" id="ARBA00023180"/>
    </source>
</evidence>
<keyword evidence="7" id="KW-0325">Glycoprotein</keyword>
<feature type="region of interest" description="Disordered" evidence="8">
    <location>
        <begin position="29"/>
        <end position="174"/>
    </location>
</feature>
<protein>
    <submittedName>
        <fullName evidence="12">Porimin-like</fullName>
    </submittedName>
</protein>
<dbReference type="PANTHER" id="PTHR11337:SF8">
    <property type="entry name" value="VISGUN, ISOFORM E"/>
    <property type="match status" value="1"/>
</dbReference>
<dbReference type="Pfam" id="PF05283">
    <property type="entry name" value="MGC-24"/>
    <property type="match status" value="1"/>
</dbReference>
<evidence type="ECO:0000256" key="8">
    <source>
        <dbReference type="SAM" id="MobiDB-lite"/>
    </source>
</evidence>
<organism evidence="11 12">
    <name type="scientific">Bombyx mandarina</name>
    <name type="common">Wild silk moth</name>
    <name type="synonym">Wild silkworm</name>
    <dbReference type="NCBI Taxonomy" id="7092"/>
    <lineage>
        <taxon>Eukaryota</taxon>
        <taxon>Metazoa</taxon>
        <taxon>Ecdysozoa</taxon>
        <taxon>Arthropoda</taxon>
        <taxon>Hexapoda</taxon>
        <taxon>Insecta</taxon>
        <taxon>Pterygota</taxon>
        <taxon>Neoptera</taxon>
        <taxon>Endopterygota</taxon>
        <taxon>Lepidoptera</taxon>
        <taxon>Glossata</taxon>
        <taxon>Ditrysia</taxon>
        <taxon>Bombycoidea</taxon>
        <taxon>Bombycidae</taxon>
        <taxon>Bombycinae</taxon>
        <taxon>Bombyx</taxon>
    </lineage>
</organism>
<dbReference type="GO" id="GO:0016020">
    <property type="term" value="C:membrane"/>
    <property type="evidence" value="ECO:0007669"/>
    <property type="project" value="UniProtKB-SubCell"/>
</dbReference>